<dbReference type="EMBL" id="ML170173">
    <property type="protein sequence ID" value="TDL22727.1"/>
    <property type="molecule type" value="Genomic_DNA"/>
</dbReference>
<keyword evidence="2" id="KW-1185">Reference proteome</keyword>
<protein>
    <submittedName>
        <fullName evidence="1">Uncharacterized protein</fullName>
    </submittedName>
</protein>
<evidence type="ECO:0000313" key="2">
    <source>
        <dbReference type="Proteomes" id="UP000294933"/>
    </source>
</evidence>
<organism evidence="1 2">
    <name type="scientific">Rickenella mellea</name>
    <dbReference type="NCBI Taxonomy" id="50990"/>
    <lineage>
        <taxon>Eukaryota</taxon>
        <taxon>Fungi</taxon>
        <taxon>Dikarya</taxon>
        <taxon>Basidiomycota</taxon>
        <taxon>Agaricomycotina</taxon>
        <taxon>Agaricomycetes</taxon>
        <taxon>Hymenochaetales</taxon>
        <taxon>Rickenellaceae</taxon>
        <taxon>Rickenella</taxon>
    </lineage>
</organism>
<gene>
    <name evidence="1" type="ORF">BD410DRAFT_788018</name>
</gene>
<name>A0A4Y7Q4Y6_9AGAM</name>
<evidence type="ECO:0000313" key="1">
    <source>
        <dbReference type="EMBL" id="TDL22727.1"/>
    </source>
</evidence>
<dbReference type="VEuPathDB" id="FungiDB:BD410DRAFT_788018"/>
<reference evidence="1 2" key="1">
    <citation type="submission" date="2018-06" db="EMBL/GenBank/DDBJ databases">
        <title>A transcriptomic atlas of mushroom development highlights an independent origin of complex multicellularity.</title>
        <authorList>
            <consortium name="DOE Joint Genome Institute"/>
            <person name="Krizsan K."/>
            <person name="Almasi E."/>
            <person name="Merenyi Z."/>
            <person name="Sahu N."/>
            <person name="Viragh M."/>
            <person name="Koszo T."/>
            <person name="Mondo S."/>
            <person name="Kiss B."/>
            <person name="Balint B."/>
            <person name="Kues U."/>
            <person name="Barry K."/>
            <person name="Hegedus J.C."/>
            <person name="Henrissat B."/>
            <person name="Johnson J."/>
            <person name="Lipzen A."/>
            <person name="Ohm R."/>
            <person name="Nagy I."/>
            <person name="Pangilinan J."/>
            <person name="Yan J."/>
            <person name="Xiong Y."/>
            <person name="Grigoriev I.V."/>
            <person name="Hibbett D.S."/>
            <person name="Nagy L.G."/>
        </authorList>
    </citation>
    <scope>NUCLEOTIDE SEQUENCE [LARGE SCALE GENOMIC DNA]</scope>
    <source>
        <strain evidence="1 2">SZMC22713</strain>
    </source>
</reference>
<accession>A0A4Y7Q4Y6</accession>
<dbReference type="Proteomes" id="UP000294933">
    <property type="component" value="Unassembled WGS sequence"/>
</dbReference>
<proteinExistence type="predicted"/>
<dbReference type="AlphaFoldDB" id="A0A4Y7Q4Y6"/>
<sequence>MSRLHVATPEYPPNSSPSIFWTPITRKQVLIYRKIKPLLSGRSGARQSVNRGFTHMSTSVITAIVLCASMSTSYSDMSKVRVTAPEFHLAPSPPKSKPIFSSMFRAPATREAGVNLSGRSDTR</sequence>